<evidence type="ECO:0008006" key="4">
    <source>
        <dbReference type="Google" id="ProtNLM"/>
    </source>
</evidence>
<evidence type="ECO:0000313" key="2">
    <source>
        <dbReference type="EMBL" id="KAJ7737993.1"/>
    </source>
</evidence>
<organism evidence="2 3">
    <name type="scientific">Mycena metata</name>
    <dbReference type="NCBI Taxonomy" id="1033252"/>
    <lineage>
        <taxon>Eukaryota</taxon>
        <taxon>Fungi</taxon>
        <taxon>Dikarya</taxon>
        <taxon>Basidiomycota</taxon>
        <taxon>Agaricomycotina</taxon>
        <taxon>Agaricomycetes</taxon>
        <taxon>Agaricomycetidae</taxon>
        <taxon>Agaricales</taxon>
        <taxon>Marasmiineae</taxon>
        <taxon>Mycenaceae</taxon>
        <taxon>Mycena</taxon>
    </lineage>
</organism>
<keyword evidence="3" id="KW-1185">Reference proteome</keyword>
<evidence type="ECO:0000313" key="3">
    <source>
        <dbReference type="Proteomes" id="UP001215598"/>
    </source>
</evidence>
<feature type="chain" id="PRO_5042240726" description="Secreted protein" evidence="1">
    <location>
        <begin position="16"/>
        <end position="128"/>
    </location>
</feature>
<comment type="caution">
    <text evidence="2">The sequence shown here is derived from an EMBL/GenBank/DDBJ whole genome shotgun (WGS) entry which is preliminary data.</text>
</comment>
<reference evidence="2" key="1">
    <citation type="submission" date="2023-03" db="EMBL/GenBank/DDBJ databases">
        <title>Massive genome expansion in bonnet fungi (Mycena s.s.) driven by repeated elements and novel gene families across ecological guilds.</title>
        <authorList>
            <consortium name="Lawrence Berkeley National Laboratory"/>
            <person name="Harder C.B."/>
            <person name="Miyauchi S."/>
            <person name="Viragh M."/>
            <person name="Kuo A."/>
            <person name="Thoen E."/>
            <person name="Andreopoulos B."/>
            <person name="Lu D."/>
            <person name="Skrede I."/>
            <person name="Drula E."/>
            <person name="Henrissat B."/>
            <person name="Morin E."/>
            <person name="Kohler A."/>
            <person name="Barry K."/>
            <person name="LaButti K."/>
            <person name="Morin E."/>
            <person name="Salamov A."/>
            <person name="Lipzen A."/>
            <person name="Mereny Z."/>
            <person name="Hegedus B."/>
            <person name="Baldrian P."/>
            <person name="Stursova M."/>
            <person name="Weitz H."/>
            <person name="Taylor A."/>
            <person name="Grigoriev I.V."/>
            <person name="Nagy L.G."/>
            <person name="Martin F."/>
            <person name="Kauserud H."/>
        </authorList>
    </citation>
    <scope>NUCLEOTIDE SEQUENCE</scope>
    <source>
        <strain evidence="2">CBHHK182m</strain>
    </source>
</reference>
<proteinExistence type="predicted"/>
<name>A0AAD7I9C3_9AGAR</name>
<accession>A0AAD7I9C3</accession>
<keyword evidence="1" id="KW-0732">Signal</keyword>
<dbReference type="Proteomes" id="UP001215598">
    <property type="component" value="Unassembled WGS sequence"/>
</dbReference>
<protein>
    <recommendedName>
        <fullName evidence="4">Secreted protein</fullName>
    </recommendedName>
</protein>
<sequence length="128" mass="14826">MLLCLPQWAFLLALSHRMDNGALIVHEPTLLALSQKESPSWVVEVRWGRLGRAAFGLTRWWWKEVGNVVWRFTGRVGLFAAAGRYRGDGAPRRPHTYFQTIPIARFLNRNRPTWKRAHLREDGAVNHL</sequence>
<dbReference type="EMBL" id="JARKIB010000114">
    <property type="protein sequence ID" value="KAJ7737993.1"/>
    <property type="molecule type" value="Genomic_DNA"/>
</dbReference>
<dbReference type="AlphaFoldDB" id="A0AAD7I9C3"/>
<feature type="signal peptide" evidence="1">
    <location>
        <begin position="1"/>
        <end position="15"/>
    </location>
</feature>
<evidence type="ECO:0000256" key="1">
    <source>
        <dbReference type="SAM" id="SignalP"/>
    </source>
</evidence>
<gene>
    <name evidence="2" type="ORF">B0H16DRAFT_102104</name>
</gene>